<evidence type="ECO:0000313" key="2">
    <source>
        <dbReference type="EMBL" id="PWN39101.1"/>
    </source>
</evidence>
<dbReference type="Gene3D" id="3.40.50.150">
    <property type="entry name" value="Vaccinia Virus protein VP39"/>
    <property type="match status" value="1"/>
</dbReference>
<dbReference type="GeneID" id="37034474"/>
<dbReference type="InParanoid" id="A0A316VSD9"/>
<organism evidence="2 3">
    <name type="scientific">Ceraceosorus guamensis</name>
    <dbReference type="NCBI Taxonomy" id="1522189"/>
    <lineage>
        <taxon>Eukaryota</taxon>
        <taxon>Fungi</taxon>
        <taxon>Dikarya</taxon>
        <taxon>Basidiomycota</taxon>
        <taxon>Ustilaginomycotina</taxon>
        <taxon>Exobasidiomycetes</taxon>
        <taxon>Ceraceosorales</taxon>
        <taxon>Ceraceosoraceae</taxon>
        <taxon>Ceraceosorus</taxon>
    </lineage>
</organism>
<proteinExistence type="predicted"/>
<dbReference type="Pfam" id="PF10294">
    <property type="entry name" value="Methyltransf_16"/>
    <property type="match status" value="1"/>
</dbReference>
<dbReference type="EMBL" id="KZ819495">
    <property type="protein sequence ID" value="PWN39101.1"/>
    <property type="molecule type" value="Genomic_DNA"/>
</dbReference>
<dbReference type="InterPro" id="IPR029063">
    <property type="entry name" value="SAM-dependent_MTases_sf"/>
</dbReference>
<dbReference type="InterPro" id="IPR019410">
    <property type="entry name" value="Methyltransf_16"/>
</dbReference>
<dbReference type="GO" id="GO:0005829">
    <property type="term" value="C:cytosol"/>
    <property type="evidence" value="ECO:0007669"/>
    <property type="project" value="TreeGrafter"/>
</dbReference>
<protein>
    <submittedName>
        <fullName evidence="2">Uncharacterized protein</fullName>
    </submittedName>
</protein>
<dbReference type="GO" id="GO:0032991">
    <property type="term" value="C:protein-containing complex"/>
    <property type="evidence" value="ECO:0007669"/>
    <property type="project" value="TreeGrafter"/>
</dbReference>
<dbReference type="STRING" id="1522189.A0A316VSD9"/>
<dbReference type="RefSeq" id="XP_025366261.1">
    <property type="nucleotide sequence ID" value="XM_025512604.1"/>
</dbReference>
<feature type="region of interest" description="Disordered" evidence="1">
    <location>
        <begin position="1"/>
        <end position="44"/>
    </location>
</feature>
<evidence type="ECO:0000313" key="3">
    <source>
        <dbReference type="Proteomes" id="UP000245783"/>
    </source>
</evidence>
<gene>
    <name evidence="2" type="ORF">IE81DRAFT_318425</name>
</gene>
<evidence type="ECO:0000256" key="1">
    <source>
        <dbReference type="SAM" id="MobiDB-lite"/>
    </source>
</evidence>
<sequence length="439" mass="48638">MSDPNFPATGLRIHPSAPGRRWGKASAAEKPLRAVAAEAGSDPESAAVAENVHNLERPGQDWRTDSATDIREFGIAGRIWEAAYLMQLYLRPQQPDRIEFDPPCDLFANDGTRETLRNTARSSNIVELGSGAGYVGLHLAIQLEGHHASSRQRHIASDGHASSSTLPHSPARLFLTDLDNVCPLLRRNAGLAGFDSSSQRKEHEEAAAVDAVRKIRRSVELHVRPLPWGSSPAVQALKDEINDIHDENKLTHIVCSDLVYFPELLPSLLRTLVWLTDLASRSGFGDSAKLDSGGNATSPLVLISYKVRSLIKEQPFWTAFGTWFDFEPVRFRKRSHTGLPYNDASPTKAKAEQGIRSLSTSQDPWTEWDHSMYIFVARRKVGTLGCLPVDDDAMFMDGWRGQKPARCSAEVVQDSPRISQFTEGADQFEWLLMSEASCE</sequence>
<dbReference type="OrthoDB" id="413520at2759"/>
<reference evidence="2 3" key="1">
    <citation type="journal article" date="2018" name="Mol. Biol. Evol.">
        <title>Broad Genomic Sampling Reveals a Smut Pathogenic Ancestry of the Fungal Clade Ustilaginomycotina.</title>
        <authorList>
            <person name="Kijpornyongpan T."/>
            <person name="Mondo S.J."/>
            <person name="Barry K."/>
            <person name="Sandor L."/>
            <person name="Lee J."/>
            <person name="Lipzen A."/>
            <person name="Pangilinan J."/>
            <person name="LaButti K."/>
            <person name="Hainaut M."/>
            <person name="Henrissat B."/>
            <person name="Grigoriev I.V."/>
            <person name="Spatafora J.W."/>
            <person name="Aime M.C."/>
        </authorList>
    </citation>
    <scope>NUCLEOTIDE SEQUENCE [LARGE SCALE GENOMIC DNA]</scope>
    <source>
        <strain evidence="2 3">MCA 4658</strain>
    </source>
</reference>
<dbReference type="AlphaFoldDB" id="A0A316VSD9"/>
<dbReference type="Proteomes" id="UP000245783">
    <property type="component" value="Unassembled WGS sequence"/>
</dbReference>
<dbReference type="GO" id="GO:0008757">
    <property type="term" value="F:S-adenosylmethionine-dependent methyltransferase activity"/>
    <property type="evidence" value="ECO:0007669"/>
    <property type="project" value="UniProtKB-ARBA"/>
</dbReference>
<accession>A0A316VSD9</accession>
<dbReference type="PANTHER" id="PTHR14614">
    <property type="entry name" value="HEPATOCELLULAR CARCINOMA-ASSOCIATED ANTIGEN"/>
    <property type="match status" value="1"/>
</dbReference>
<name>A0A316VSD9_9BASI</name>
<keyword evidence="3" id="KW-1185">Reference proteome</keyword>
<dbReference type="PANTHER" id="PTHR14614:SF161">
    <property type="match status" value="1"/>
</dbReference>